<dbReference type="InterPro" id="IPR059000">
    <property type="entry name" value="ATPase_P-type_domA"/>
</dbReference>
<dbReference type="PANTHER" id="PTHR24093:SF369">
    <property type="entry name" value="CALCIUM-TRANSPORTING ATPASE"/>
    <property type="match status" value="1"/>
</dbReference>
<dbReference type="GO" id="GO:0005388">
    <property type="term" value="F:P-type calcium transporter activity"/>
    <property type="evidence" value="ECO:0007669"/>
    <property type="project" value="TreeGrafter"/>
</dbReference>
<feature type="domain" description="P-type ATPase A" evidence="8">
    <location>
        <begin position="125"/>
        <end position="223"/>
    </location>
</feature>
<feature type="transmembrane region" description="Helical" evidence="7">
    <location>
        <begin position="252"/>
        <end position="274"/>
    </location>
</feature>
<dbReference type="PANTHER" id="PTHR24093">
    <property type="entry name" value="CATION TRANSPORTING ATPASE"/>
    <property type="match status" value="1"/>
</dbReference>
<dbReference type="InterPro" id="IPR006068">
    <property type="entry name" value="ATPase_P-typ_cation-transptr_C"/>
</dbReference>
<dbReference type="SUPFAM" id="SSF56784">
    <property type="entry name" value="HAD-like"/>
    <property type="match status" value="1"/>
</dbReference>
<dbReference type="InterPro" id="IPR023298">
    <property type="entry name" value="ATPase_P-typ_TM_dom_sf"/>
</dbReference>
<dbReference type="Pfam" id="PF13246">
    <property type="entry name" value="Cation_ATPase"/>
    <property type="match status" value="1"/>
</dbReference>
<comment type="caution">
    <text evidence="10">The sequence shown here is derived from an EMBL/GenBank/DDBJ whole genome shotgun (WGS) entry which is preliminary data.</text>
</comment>
<dbReference type="EMBL" id="RRYP01001624">
    <property type="protein sequence ID" value="TNV85689.1"/>
    <property type="molecule type" value="Genomic_DNA"/>
</dbReference>
<evidence type="ECO:0000256" key="1">
    <source>
        <dbReference type="ARBA" id="ARBA00004127"/>
    </source>
</evidence>
<dbReference type="Proteomes" id="UP000785679">
    <property type="component" value="Unassembled WGS sequence"/>
</dbReference>
<dbReference type="GO" id="GO:0012505">
    <property type="term" value="C:endomembrane system"/>
    <property type="evidence" value="ECO:0007669"/>
    <property type="project" value="UniProtKB-SubCell"/>
</dbReference>
<keyword evidence="6 7" id="KW-0472">Membrane</keyword>
<name>A0A8J8P4I3_HALGN</name>
<dbReference type="InterPro" id="IPR023299">
    <property type="entry name" value="ATPase_P-typ_cyto_dom_N"/>
</dbReference>
<dbReference type="GO" id="GO:0016887">
    <property type="term" value="F:ATP hydrolysis activity"/>
    <property type="evidence" value="ECO:0007669"/>
    <property type="project" value="InterPro"/>
</dbReference>
<feature type="transmembrane region" description="Helical" evidence="7">
    <location>
        <begin position="903"/>
        <end position="923"/>
    </location>
</feature>
<evidence type="ECO:0000256" key="5">
    <source>
        <dbReference type="ARBA" id="ARBA00022989"/>
    </source>
</evidence>
<dbReference type="Gene3D" id="2.70.150.10">
    <property type="entry name" value="Calcium-transporting ATPase, cytoplasmic transduction domain A"/>
    <property type="match status" value="1"/>
</dbReference>
<feature type="transmembrane region" description="Helical" evidence="7">
    <location>
        <begin position="862"/>
        <end position="883"/>
    </location>
</feature>
<dbReference type="SUPFAM" id="SSF81660">
    <property type="entry name" value="Metal cation-transporting ATPase, ATP-binding domain N"/>
    <property type="match status" value="1"/>
</dbReference>
<dbReference type="GO" id="GO:0005524">
    <property type="term" value="F:ATP binding"/>
    <property type="evidence" value="ECO:0007669"/>
    <property type="project" value="InterPro"/>
</dbReference>
<feature type="transmembrane region" description="Helical" evidence="7">
    <location>
        <begin position="294"/>
        <end position="316"/>
    </location>
</feature>
<gene>
    <name evidence="10" type="ORF">FGO68_gene8710</name>
</gene>
<feature type="transmembrane region" description="Helical" evidence="7">
    <location>
        <begin position="773"/>
        <end position="796"/>
    </location>
</feature>
<dbReference type="AlphaFoldDB" id="A0A8J8P4I3"/>
<reference evidence="10" key="1">
    <citation type="submission" date="2019-06" db="EMBL/GenBank/DDBJ databases">
        <authorList>
            <person name="Zheng W."/>
        </authorList>
    </citation>
    <scope>NUCLEOTIDE SEQUENCE</scope>
    <source>
        <strain evidence="10">QDHG01</strain>
    </source>
</reference>
<dbReference type="Pfam" id="PF00689">
    <property type="entry name" value="Cation_ATPase_C"/>
    <property type="match status" value="1"/>
</dbReference>
<accession>A0A8J8P4I3</accession>
<evidence type="ECO:0000256" key="6">
    <source>
        <dbReference type="ARBA" id="ARBA00023136"/>
    </source>
</evidence>
<evidence type="ECO:0000259" key="9">
    <source>
        <dbReference type="Pfam" id="PF00689"/>
    </source>
</evidence>
<evidence type="ECO:0000313" key="11">
    <source>
        <dbReference type="Proteomes" id="UP000785679"/>
    </source>
</evidence>
<dbReference type="InterPro" id="IPR036412">
    <property type="entry name" value="HAD-like_sf"/>
</dbReference>
<feature type="transmembrane region" description="Helical" evidence="7">
    <location>
        <begin position="58"/>
        <end position="76"/>
    </location>
</feature>
<evidence type="ECO:0008006" key="12">
    <source>
        <dbReference type="Google" id="ProtNLM"/>
    </source>
</evidence>
<evidence type="ECO:0000313" key="10">
    <source>
        <dbReference type="EMBL" id="TNV85689.1"/>
    </source>
</evidence>
<keyword evidence="5 7" id="KW-1133">Transmembrane helix</keyword>
<dbReference type="Pfam" id="PF00122">
    <property type="entry name" value="E1-E2_ATPase"/>
    <property type="match status" value="1"/>
</dbReference>
<organism evidence="10 11">
    <name type="scientific">Halteria grandinella</name>
    <dbReference type="NCBI Taxonomy" id="5974"/>
    <lineage>
        <taxon>Eukaryota</taxon>
        <taxon>Sar</taxon>
        <taxon>Alveolata</taxon>
        <taxon>Ciliophora</taxon>
        <taxon>Intramacronucleata</taxon>
        <taxon>Spirotrichea</taxon>
        <taxon>Stichotrichia</taxon>
        <taxon>Sporadotrichida</taxon>
        <taxon>Halteriidae</taxon>
        <taxon>Halteria</taxon>
    </lineage>
</organism>
<evidence type="ECO:0000259" key="8">
    <source>
        <dbReference type="Pfam" id="PF00122"/>
    </source>
</evidence>
<feature type="domain" description="Cation-transporting P-type ATPase C-terminal" evidence="9">
    <location>
        <begin position="772"/>
        <end position="940"/>
    </location>
</feature>
<evidence type="ECO:0000256" key="2">
    <source>
        <dbReference type="ARBA" id="ARBA00022692"/>
    </source>
</evidence>
<comment type="subcellular location">
    <subcellularLocation>
        <location evidence="1">Endomembrane system</location>
        <topology evidence="1">Multi-pass membrane protein</topology>
    </subcellularLocation>
</comment>
<feature type="transmembrane region" description="Helical" evidence="7">
    <location>
        <begin position="747"/>
        <end position="767"/>
    </location>
</feature>
<sequence length="947" mass="105965">MGFGSGLLTRLGTELNSGIIGDEKDLTRRIKFFGKNTKPLQQLPRIIDSIKEALDNRILAALAIAALFSMIAGAISEPGWLGWVQGFSIYIGIFLIVSISAINDYNKDKNFVKLNSEVKKDRIGVIRGKLGVTQTVSIYKLVVGDIVLLEPGCMVPADCVLVEGEDIICDESKYSDDKDKTRKKVASDENISHYPDPFLLSNSFVIQGNAKAVVCVVGDKSRRGSHEEKLDTDSKTPLQIRLERLGAQATKLGIQASAAILVASLLNFSMGLIFQGMMPFDKMLNYFAEVITQFITVIIVAVPEGLPLTISLSLAYSVQRMKKDGILIKDLNSPEAMGSVSEILIGKTGTLTYGDLKVTNFYVQSKLIHNKRSNTLFNTDLNPTVLRLLKDSILFNTEARIEMNDKAFYEPHGNNTEVALLKFLQDAELPIHDDIRAKFGNVLFQVPFSSTRKNSAIVIKQLYNADSDEHFVRIFVKGAPEQMIFNCVSTYDQSGELIDFTEELQQYVAHDIVGKEFAQKGLRCLAFAYKDYSMEQYEQLLESNNKFVTDRDREQTFFRGLNLLAVFAMEDKIRPEVKEAIKLAKAGAITVRLVSGDHLATAIDFAVKAKIIKPADIENSCITGEEFRRKVNTEIRQDVNGKNYLVDPTAFKSLIMKQKIRVIARATPEDKQLLSVGLQDMTRTVALTGEGVNDVKGLKFANVGFAMGSGVSSAKDAAKMILVEDNVLSIINAVLWGRNIFSNVRKFIQFQFTVNFSALILMVLVALASGQQAFSVVQLLWLNLIMDMFAALALAAERPQKSVIKNSPFRNSDDIITESMWKQIIGVTGYITLIMIVLFMFLDNMWSLGDFSFNQEWFTSDGIPSAKCVYFTMLFNCFIYLHLFNEINSRKVRPDQFNVFEHILDNFYFIVIFAVTIAIQYFLINYTGRMARCARLSLRQSCPEAPS</sequence>
<dbReference type="GO" id="GO:0005886">
    <property type="term" value="C:plasma membrane"/>
    <property type="evidence" value="ECO:0007669"/>
    <property type="project" value="TreeGrafter"/>
</dbReference>
<dbReference type="InterPro" id="IPR008250">
    <property type="entry name" value="ATPase_P-typ_transduc_dom_A_sf"/>
</dbReference>
<dbReference type="InterPro" id="IPR001757">
    <property type="entry name" value="P_typ_ATPase"/>
</dbReference>
<evidence type="ECO:0000256" key="4">
    <source>
        <dbReference type="ARBA" id="ARBA00022842"/>
    </source>
</evidence>
<dbReference type="Gene3D" id="1.20.1110.10">
    <property type="entry name" value="Calcium-transporting ATPase, transmembrane domain"/>
    <property type="match status" value="1"/>
</dbReference>
<dbReference type="SUPFAM" id="SSF81665">
    <property type="entry name" value="Calcium ATPase, transmembrane domain M"/>
    <property type="match status" value="1"/>
</dbReference>
<protein>
    <recommendedName>
        <fullName evidence="12">P-type Ca(2+) transporter</fullName>
    </recommendedName>
</protein>
<feature type="transmembrane region" description="Helical" evidence="7">
    <location>
        <begin position="824"/>
        <end position="842"/>
    </location>
</feature>
<proteinExistence type="predicted"/>
<dbReference type="SUPFAM" id="SSF81653">
    <property type="entry name" value="Calcium ATPase, transduction domain A"/>
    <property type="match status" value="1"/>
</dbReference>
<keyword evidence="11" id="KW-1185">Reference proteome</keyword>
<evidence type="ECO:0000256" key="7">
    <source>
        <dbReference type="SAM" id="Phobius"/>
    </source>
</evidence>
<dbReference type="InterPro" id="IPR023214">
    <property type="entry name" value="HAD_sf"/>
</dbReference>
<dbReference type="Gene3D" id="3.40.1110.10">
    <property type="entry name" value="Calcium-transporting ATPase, cytoplasmic domain N"/>
    <property type="match status" value="1"/>
</dbReference>
<feature type="transmembrane region" description="Helical" evidence="7">
    <location>
        <begin position="82"/>
        <end position="103"/>
    </location>
</feature>
<keyword evidence="4" id="KW-0460">Magnesium</keyword>
<keyword evidence="2 7" id="KW-0812">Transmembrane</keyword>
<evidence type="ECO:0000256" key="3">
    <source>
        <dbReference type="ARBA" id="ARBA00022723"/>
    </source>
</evidence>
<keyword evidence="3" id="KW-0479">Metal-binding</keyword>
<dbReference type="Gene3D" id="3.40.50.1000">
    <property type="entry name" value="HAD superfamily/HAD-like"/>
    <property type="match status" value="1"/>
</dbReference>
<dbReference type="PRINTS" id="PR00119">
    <property type="entry name" value="CATATPASE"/>
</dbReference>
<dbReference type="OrthoDB" id="3352408at2759"/>
<dbReference type="GO" id="GO:0046872">
    <property type="term" value="F:metal ion binding"/>
    <property type="evidence" value="ECO:0007669"/>
    <property type="project" value="UniProtKB-KW"/>
</dbReference>
<dbReference type="NCBIfam" id="TIGR01494">
    <property type="entry name" value="ATPase_P-type"/>
    <property type="match status" value="1"/>
</dbReference>